<dbReference type="SUPFAM" id="SSF51735">
    <property type="entry name" value="NAD(P)-binding Rossmann-fold domains"/>
    <property type="match status" value="1"/>
</dbReference>
<dbReference type="GO" id="GO:0005737">
    <property type="term" value="C:cytoplasm"/>
    <property type="evidence" value="ECO:0007669"/>
    <property type="project" value="TreeGrafter"/>
</dbReference>
<dbReference type="STRING" id="1123357.SAMN02745244_01596"/>
<dbReference type="Proteomes" id="UP000184512">
    <property type="component" value="Unassembled WGS sequence"/>
</dbReference>
<dbReference type="EMBL" id="FQZG01000024">
    <property type="protein sequence ID" value="SHJ04374.1"/>
    <property type="molecule type" value="Genomic_DNA"/>
</dbReference>
<dbReference type="AlphaFoldDB" id="A0A1M6G378"/>
<sequence>MAAQLVLDAVREDGLDATLVYPTGICGPDDYAYGPVASFILDYCAGNMPMGVAGSFNAVDARDLADAIVAACEHGRKGEGYILGNECVTMREMFHLLSEATGTKEVKTILPAWAGTVLGRVSDLTRSLTNKPAKLTSFAIYNLTRNNDFDSSKARTELGFNTRPFAESITDTIEWLRHEGRLDTVAATTPSTAVAA</sequence>
<protein>
    <submittedName>
        <fullName evidence="1">Dihydroflavonol-4-reductase</fullName>
    </submittedName>
</protein>
<evidence type="ECO:0000313" key="1">
    <source>
        <dbReference type="EMBL" id="SHJ04374.1"/>
    </source>
</evidence>
<dbReference type="PANTHER" id="PTHR48079:SF6">
    <property type="entry name" value="NAD(P)-BINDING DOMAIN-CONTAINING PROTEIN-RELATED"/>
    <property type="match status" value="1"/>
</dbReference>
<name>A0A1M6G378_9ACTN</name>
<dbReference type="InterPro" id="IPR051783">
    <property type="entry name" value="NAD(P)-dependent_oxidoreduct"/>
</dbReference>
<accession>A0A1M6G378</accession>
<dbReference type="PANTHER" id="PTHR48079">
    <property type="entry name" value="PROTEIN YEEZ"/>
    <property type="match status" value="1"/>
</dbReference>
<dbReference type="GO" id="GO:0004029">
    <property type="term" value="F:aldehyde dehydrogenase (NAD+) activity"/>
    <property type="evidence" value="ECO:0007669"/>
    <property type="project" value="TreeGrafter"/>
</dbReference>
<dbReference type="InterPro" id="IPR036291">
    <property type="entry name" value="NAD(P)-bd_dom_sf"/>
</dbReference>
<organism evidence="1 2">
    <name type="scientific">Tessaracoccus bendigoensis DSM 12906</name>
    <dbReference type="NCBI Taxonomy" id="1123357"/>
    <lineage>
        <taxon>Bacteria</taxon>
        <taxon>Bacillati</taxon>
        <taxon>Actinomycetota</taxon>
        <taxon>Actinomycetes</taxon>
        <taxon>Propionibacteriales</taxon>
        <taxon>Propionibacteriaceae</taxon>
        <taxon>Tessaracoccus</taxon>
    </lineage>
</organism>
<gene>
    <name evidence="1" type="ORF">SAMN02745244_01596</name>
</gene>
<keyword evidence="2" id="KW-1185">Reference proteome</keyword>
<reference evidence="2" key="1">
    <citation type="submission" date="2016-11" db="EMBL/GenBank/DDBJ databases">
        <authorList>
            <person name="Varghese N."/>
            <person name="Submissions S."/>
        </authorList>
    </citation>
    <scope>NUCLEOTIDE SEQUENCE [LARGE SCALE GENOMIC DNA]</scope>
    <source>
        <strain evidence="2">DSM 12906</strain>
    </source>
</reference>
<proteinExistence type="predicted"/>
<evidence type="ECO:0000313" key="2">
    <source>
        <dbReference type="Proteomes" id="UP000184512"/>
    </source>
</evidence>
<dbReference type="Gene3D" id="3.40.50.720">
    <property type="entry name" value="NAD(P)-binding Rossmann-like Domain"/>
    <property type="match status" value="1"/>
</dbReference>